<dbReference type="Proteomes" id="UP000235315">
    <property type="component" value="Chromosome"/>
</dbReference>
<evidence type="ECO:0000313" key="2">
    <source>
        <dbReference type="Proteomes" id="UP000235315"/>
    </source>
</evidence>
<name>A0ABN5GI28_PSEO1</name>
<organism evidence="1 2">
    <name type="scientific">Pseudomonas ogarae (strain DSM 112162 / CECT 30235 / F113)</name>
    <dbReference type="NCBI Taxonomy" id="1114970"/>
    <lineage>
        <taxon>Bacteria</taxon>
        <taxon>Pseudomonadati</taxon>
        <taxon>Pseudomonadota</taxon>
        <taxon>Gammaproteobacteria</taxon>
        <taxon>Pseudomonadales</taxon>
        <taxon>Pseudomonadaceae</taxon>
        <taxon>Pseudomonas</taxon>
    </lineage>
</organism>
<sequence>MWERALWEQSLLAIQALRSSRDRGVFIAGKPCSHTARPHSLISVRQAIGYRIRTRNERPLILPSFRRCRACLAMPRSTAT</sequence>
<accession>A0ABN5GI28</accession>
<dbReference type="EMBL" id="CP025738">
    <property type="protein sequence ID" value="AUO49231.1"/>
    <property type="molecule type" value="Genomic_DNA"/>
</dbReference>
<proteinExistence type="predicted"/>
<reference evidence="1 2" key="1">
    <citation type="submission" date="2018-01" db="EMBL/GenBank/DDBJ databases">
        <title>Tropical forage species Digitaria eriantha prevents oxidative stress under low temperature conditions by the incorporation of polyhydroxybutyrate-producing endophytic bacteria.</title>
        <authorList>
            <person name="Stritzler M."/>
            <person name="Ayub N."/>
        </authorList>
    </citation>
    <scope>NUCLEOTIDE SEQUENCE [LARGE SCALE GENOMIC DNA]</scope>
    <source>
        <strain evidence="1 2">FR1</strain>
    </source>
</reference>
<evidence type="ECO:0008006" key="3">
    <source>
        <dbReference type="Google" id="ProtNLM"/>
    </source>
</evidence>
<keyword evidence="2" id="KW-1185">Reference proteome</keyword>
<evidence type="ECO:0000313" key="1">
    <source>
        <dbReference type="EMBL" id="AUO49231.1"/>
    </source>
</evidence>
<protein>
    <recommendedName>
        <fullName evidence="3">DUF1534 domain-containing protein</fullName>
    </recommendedName>
</protein>
<gene>
    <name evidence="1" type="ORF">C1C98_29220</name>
</gene>